<sequence>MFCPFGDVACVPVFVTLVAALLCASYLLSRTKFLKPGPRRLPCFRGPRGLPLLGNILQIHENQWLQYASPIFSLNFAGQHVLVVGSARVAAELMDRRSSIYSDRPRFIMAAEILTGGMNLAFARWGDRWKRMRKAANTALSAAAAARYTTLQEKEARCFLQVIYAYPPLPRPASSSQETDINEASTLIKNVEDYVSRMLKAALPGNYLVEFFPWMMYIPAWFPGAAWKRQGRMWFRRDTNMFLDLVAETKAAIKDGTRGKCFVAELLNSSAQHDLDPVETAWLAGMMFGAGAEALAATFAFFVLAMVLFPHVQEKLRTEIDSVVGDPDDKASLPRIPTFHDTQKMPYLHAVIKEVMRWRPMGPMGIPHRSVEDDVYEGHFIPAGTLIVPNVWTMHHDECVYPDAQTFKPERFLAEDGVTPVAYRDTKELGHHTFGFGRRACPGYHVANNVLAINGANLVWAFRISKAVDHHGREITPDPDALLDEGPAVRPMPFDCVLKVRSTMVKKMLSEESGL</sequence>
<dbReference type="Proteomes" id="UP001148662">
    <property type="component" value="Unassembled WGS sequence"/>
</dbReference>
<evidence type="ECO:0000313" key="1">
    <source>
        <dbReference type="EMBL" id="KAJ3558603.1"/>
    </source>
</evidence>
<protein>
    <submittedName>
        <fullName evidence="1">Uncharacterized protein</fullName>
    </submittedName>
</protein>
<evidence type="ECO:0000313" key="2">
    <source>
        <dbReference type="Proteomes" id="UP001148662"/>
    </source>
</evidence>
<gene>
    <name evidence="1" type="ORF">NM688_g820</name>
</gene>
<proteinExistence type="predicted"/>
<accession>A0ACC1TD07</accession>
<comment type="caution">
    <text evidence="1">The sequence shown here is derived from an EMBL/GenBank/DDBJ whole genome shotgun (WGS) entry which is preliminary data.</text>
</comment>
<organism evidence="1 2">
    <name type="scientific">Phlebia brevispora</name>
    <dbReference type="NCBI Taxonomy" id="194682"/>
    <lineage>
        <taxon>Eukaryota</taxon>
        <taxon>Fungi</taxon>
        <taxon>Dikarya</taxon>
        <taxon>Basidiomycota</taxon>
        <taxon>Agaricomycotina</taxon>
        <taxon>Agaricomycetes</taxon>
        <taxon>Polyporales</taxon>
        <taxon>Meruliaceae</taxon>
        <taxon>Phlebia</taxon>
    </lineage>
</organism>
<keyword evidence="2" id="KW-1185">Reference proteome</keyword>
<dbReference type="EMBL" id="JANHOG010000078">
    <property type="protein sequence ID" value="KAJ3558603.1"/>
    <property type="molecule type" value="Genomic_DNA"/>
</dbReference>
<name>A0ACC1TD07_9APHY</name>
<reference evidence="1" key="1">
    <citation type="submission" date="2022-07" db="EMBL/GenBank/DDBJ databases">
        <title>Genome Sequence of Phlebia brevispora.</title>
        <authorList>
            <person name="Buettner E."/>
        </authorList>
    </citation>
    <scope>NUCLEOTIDE SEQUENCE</scope>
    <source>
        <strain evidence="1">MPL23</strain>
    </source>
</reference>